<name>A0A840VG66_9PROT</name>
<gene>
    <name evidence="5" type="ORF">HNP71_000419</name>
</gene>
<keyword evidence="6" id="KW-1185">Reference proteome</keyword>
<evidence type="ECO:0000256" key="2">
    <source>
        <dbReference type="PROSITE-ProRule" id="PRU01331"/>
    </source>
</evidence>
<dbReference type="PROSITE" id="PS51987">
    <property type="entry name" value="GS_CATALYTIC"/>
    <property type="match status" value="1"/>
</dbReference>
<dbReference type="Proteomes" id="UP000553706">
    <property type="component" value="Unassembled WGS sequence"/>
</dbReference>
<evidence type="ECO:0000259" key="4">
    <source>
        <dbReference type="PROSITE" id="PS51987"/>
    </source>
</evidence>
<dbReference type="PANTHER" id="PTHR43785:SF12">
    <property type="entry name" value="TYPE-1 GLUTAMINE SYNTHETASE 2"/>
    <property type="match status" value="1"/>
</dbReference>
<organism evidence="5 6">
    <name type="scientific">Acidocella aromatica</name>
    <dbReference type="NCBI Taxonomy" id="1303579"/>
    <lineage>
        <taxon>Bacteria</taxon>
        <taxon>Pseudomonadati</taxon>
        <taxon>Pseudomonadota</taxon>
        <taxon>Alphaproteobacteria</taxon>
        <taxon>Acetobacterales</taxon>
        <taxon>Acidocellaceae</taxon>
        <taxon>Acidocella</taxon>
    </lineage>
</organism>
<proteinExistence type="inferred from homology"/>
<comment type="similarity">
    <text evidence="2 3">Belongs to the glutamine synthetase family.</text>
</comment>
<sequence>MSMDSSSYDTSAATAFILPPGTHTVALGIGDLNGIMRGKRIPATHWGTICKGGNAVSIAMLAMDMTCDVWDTPYVNFNNGFPDMHLFPLTAPVPVPWEPGVAFCLGRAEGMDHKPVPIDPRAALVKQIERATAMGLTIMCGTELEFYLLNPETMQPVEKGIQVYSLARAAQNEYVLGPIRQMIDEMGIPIEQSNPEYAAGQAEVNIRYGEALESADRVIMFRNLVKELVQTKGLLATFMAKPFIDQSGNGFHTHYSVWKDGKNLFADHGKLSRTGLTFLAGLQKRMAEITLAGSTTPNAMRRRRSYTFCPTAANWGYDNRTVGLRVLEGTDSAVRIEKRDAAADCNPYYLLACDIAAGLDGIEQGLEPTAPCLGDGYAPGAEGVGKLPTDLTSAVTLAESSDFMKQVLGEERHTILVQQAKREIEFVAAQVTRVEIERYMRNF</sequence>
<reference evidence="5 6" key="1">
    <citation type="submission" date="2020-08" db="EMBL/GenBank/DDBJ databases">
        <title>Genomic Encyclopedia of Type Strains, Phase IV (KMG-IV): sequencing the most valuable type-strain genomes for metagenomic binning, comparative biology and taxonomic classification.</title>
        <authorList>
            <person name="Goeker M."/>
        </authorList>
    </citation>
    <scope>NUCLEOTIDE SEQUENCE [LARGE SCALE GENOMIC DNA]</scope>
    <source>
        <strain evidence="5 6">DSM 27026</strain>
    </source>
</reference>
<protein>
    <submittedName>
        <fullName evidence="5">Glutamine synthetase</fullName>
        <ecNumber evidence="5">6.3.1.2</ecNumber>
    </submittedName>
</protein>
<dbReference type="SMART" id="SM01230">
    <property type="entry name" value="Gln-synt_C"/>
    <property type="match status" value="1"/>
</dbReference>
<evidence type="ECO:0000256" key="1">
    <source>
        <dbReference type="ARBA" id="ARBA00022598"/>
    </source>
</evidence>
<dbReference type="InterPro" id="IPR014746">
    <property type="entry name" value="Gln_synth/guanido_kin_cat_dom"/>
</dbReference>
<accession>A0A840VG66</accession>
<dbReference type="EMBL" id="JACHFJ010000001">
    <property type="protein sequence ID" value="MBB5372195.1"/>
    <property type="molecule type" value="Genomic_DNA"/>
</dbReference>
<feature type="domain" description="GS catalytic" evidence="4">
    <location>
        <begin position="120"/>
        <end position="443"/>
    </location>
</feature>
<keyword evidence="1 5" id="KW-0436">Ligase</keyword>
<evidence type="ECO:0000313" key="5">
    <source>
        <dbReference type="EMBL" id="MBB5372195.1"/>
    </source>
</evidence>
<dbReference type="InterPro" id="IPR008146">
    <property type="entry name" value="Gln_synth_cat_dom"/>
</dbReference>
<dbReference type="AlphaFoldDB" id="A0A840VG66"/>
<dbReference type="PANTHER" id="PTHR43785">
    <property type="entry name" value="GAMMA-GLUTAMYLPUTRESCINE SYNTHETASE"/>
    <property type="match status" value="1"/>
</dbReference>
<evidence type="ECO:0000313" key="6">
    <source>
        <dbReference type="Proteomes" id="UP000553706"/>
    </source>
</evidence>
<dbReference type="Gene3D" id="3.30.590.10">
    <property type="entry name" value="Glutamine synthetase/guanido kinase, catalytic domain"/>
    <property type="match status" value="1"/>
</dbReference>
<dbReference type="SUPFAM" id="SSF55931">
    <property type="entry name" value="Glutamine synthetase/guanido kinase"/>
    <property type="match status" value="1"/>
</dbReference>
<dbReference type="Pfam" id="PF00120">
    <property type="entry name" value="Gln-synt_C"/>
    <property type="match status" value="1"/>
</dbReference>
<dbReference type="GO" id="GO:0004356">
    <property type="term" value="F:glutamine synthetase activity"/>
    <property type="evidence" value="ECO:0007669"/>
    <property type="project" value="UniProtKB-EC"/>
</dbReference>
<dbReference type="EC" id="6.3.1.2" evidence="5"/>
<comment type="caution">
    <text evidence="5">The sequence shown here is derived from an EMBL/GenBank/DDBJ whole genome shotgun (WGS) entry which is preliminary data.</text>
</comment>
<evidence type="ECO:0000256" key="3">
    <source>
        <dbReference type="RuleBase" id="RU000384"/>
    </source>
</evidence>